<sequence length="87" mass="10152">MRFQELKKRKIFLFFDSRFLVRPPRSLIALSLITCKTVEIGSEWDKRNEIKILAAEIVDGVFYESSSCRGFFSTFLKNLVKDNVVKS</sequence>
<evidence type="ECO:0000313" key="1">
    <source>
        <dbReference type="EMBL" id="GIY67683.1"/>
    </source>
</evidence>
<accession>A0AAV4VDP2</accession>
<organism evidence="1 2">
    <name type="scientific">Caerostris extrusa</name>
    <name type="common">Bark spider</name>
    <name type="synonym">Caerostris bankana</name>
    <dbReference type="NCBI Taxonomy" id="172846"/>
    <lineage>
        <taxon>Eukaryota</taxon>
        <taxon>Metazoa</taxon>
        <taxon>Ecdysozoa</taxon>
        <taxon>Arthropoda</taxon>
        <taxon>Chelicerata</taxon>
        <taxon>Arachnida</taxon>
        <taxon>Araneae</taxon>
        <taxon>Araneomorphae</taxon>
        <taxon>Entelegynae</taxon>
        <taxon>Araneoidea</taxon>
        <taxon>Araneidae</taxon>
        <taxon>Caerostris</taxon>
    </lineage>
</organism>
<name>A0AAV4VDP2_CAEEX</name>
<proteinExistence type="predicted"/>
<dbReference type="Proteomes" id="UP001054945">
    <property type="component" value="Unassembled WGS sequence"/>
</dbReference>
<gene>
    <name evidence="1" type="ORF">CEXT_279211</name>
</gene>
<comment type="caution">
    <text evidence="1">The sequence shown here is derived from an EMBL/GenBank/DDBJ whole genome shotgun (WGS) entry which is preliminary data.</text>
</comment>
<evidence type="ECO:0000313" key="2">
    <source>
        <dbReference type="Proteomes" id="UP001054945"/>
    </source>
</evidence>
<dbReference type="EMBL" id="BPLR01014272">
    <property type="protein sequence ID" value="GIY67683.1"/>
    <property type="molecule type" value="Genomic_DNA"/>
</dbReference>
<reference evidence="1 2" key="1">
    <citation type="submission" date="2021-06" db="EMBL/GenBank/DDBJ databases">
        <title>Caerostris extrusa draft genome.</title>
        <authorList>
            <person name="Kono N."/>
            <person name="Arakawa K."/>
        </authorList>
    </citation>
    <scope>NUCLEOTIDE SEQUENCE [LARGE SCALE GENOMIC DNA]</scope>
</reference>
<keyword evidence="2" id="KW-1185">Reference proteome</keyword>
<protein>
    <submittedName>
        <fullName evidence="1">Uncharacterized protein</fullName>
    </submittedName>
</protein>
<dbReference type="AlphaFoldDB" id="A0AAV4VDP2"/>